<protein>
    <submittedName>
        <fullName evidence="1">Uncharacterized protein</fullName>
    </submittedName>
</protein>
<accession>A0AAV9HQ44</accession>
<evidence type="ECO:0000313" key="1">
    <source>
        <dbReference type="EMBL" id="KAK4462955.1"/>
    </source>
</evidence>
<keyword evidence="2" id="KW-1185">Reference proteome</keyword>
<dbReference type="EMBL" id="MU864965">
    <property type="protein sequence ID" value="KAK4462955.1"/>
    <property type="molecule type" value="Genomic_DNA"/>
</dbReference>
<dbReference type="Proteomes" id="UP001321749">
    <property type="component" value="Unassembled WGS sequence"/>
</dbReference>
<comment type="caution">
    <text evidence="1">The sequence shown here is derived from an EMBL/GenBank/DDBJ whole genome shotgun (WGS) entry which is preliminary data.</text>
</comment>
<reference evidence="1" key="1">
    <citation type="journal article" date="2023" name="Mol. Phylogenet. Evol.">
        <title>Genome-scale phylogeny and comparative genomics of the fungal order Sordariales.</title>
        <authorList>
            <person name="Hensen N."/>
            <person name="Bonometti L."/>
            <person name="Westerberg I."/>
            <person name="Brannstrom I.O."/>
            <person name="Guillou S."/>
            <person name="Cros-Aarteil S."/>
            <person name="Calhoun S."/>
            <person name="Haridas S."/>
            <person name="Kuo A."/>
            <person name="Mondo S."/>
            <person name="Pangilinan J."/>
            <person name="Riley R."/>
            <person name="LaButti K."/>
            <person name="Andreopoulos B."/>
            <person name="Lipzen A."/>
            <person name="Chen C."/>
            <person name="Yan M."/>
            <person name="Daum C."/>
            <person name="Ng V."/>
            <person name="Clum A."/>
            <person name="Steindorff A."/>
            <person name="Ohm R.A."/>
            <person name="Martin F."/>
            <person name="Silar P."/>
            <person name="Natvig D.O."/>
            <person name="Lalanne C."/>
            <person name="Gautier V."/>
            <person name="Ament-Velasquez S.L."/>
            <person name="Kruys A."/>
            <person name="Hutchinson M.I."/>
            <person name="Powell A.J."/>
            <person name="Barry K."/>
            <person name="Miller A.N."/>
            <person name="Grigoriev I.V."/>
            <person name="Debuchy R."/>
            <person name="Gladieux P."/>
            <person name="Hiltunen Thoren M."/>
            <person name="Johannesson H."/>
        </authorList>
    </citation>
    <scope>NUCLEOTIDE SEQUENCE</scope>
    <source>
        <strain evidence="1">PSN324</strain>
    </source>
</reference>
<dbReference type="AlphaFoldDB" id="A0AAV9HQ44"/>
<name>A0AAV9HQ44_9PEZI</name>
<evidence type="ECO:0000313" key="2">
    <source>
        <dbReference type="Proteomes" id="UP001321749"/>
    </source>
</evidence>
<dbReference type="Gene3D" id="3.90.79.10">
    <property type="entry name" value="Nucleoside Triphosphate Pyrophosphohydrolase"/>
    <property type="match status" value="1"/>
</dbReference>
<organism evidence="1 2">
    <name type="scientific">Cladorrhinum samala</name>
    <dbReference type="NCBI Taxonomy" id="585594"/>
    <lineage>
        <taxon>Eukaryota</taxon>
        <taxon>Fungi</taxon>
        <taxon>Dikarya</taxon>
        <taxon>Ascomycota</taxon>
        <taxon>Pezizomycotina</taxon>
        <taxon>Sordariomycetes</taxon>
        <taxon>Sordariomycetidae</taxon>
        <taxon>Sordariales</taxon>
        <taxon>Podosporaceae</taxon>
        <taxon>Cladorrhinum</taxon>
    </lineage>
</organism>
<sequence>MESVCGLPTCGHTKTECLYWMIIQRGNRFLRFEGEESQPQSRCYDMWRFAIMLPGLRAPLKCGVVLASAVEIMKLAETDFVFRDPHQDDGGAGIVCLKERCSETADAFNAAMDRLRRNLARDTLWSGSLHRFGDQERFALHPTRGDLPGYGVPRDLAGILGITTHQVYANLWVNDRGEIKTWVMETDPSGDRHLQRFSGYELATDGSPLRALQRVIREQGHLQDVEGAVNPAGHIAFTTFRDDPTGSVDHGRSEFGKAFVFDINYLYSGFKFYEGTKYVLMSASEARRALFDLRFDPTSSLVMVDFLMRHDLLGDVPRDAIPRWKHRLRFN</sequence>
<proteinExistence type="predicted"/>
<gene>
    <name evidence="1" type="ORF">QBC42DRAFT_285964</name>
</gene>
<reference evidence="1" key="2">
    <citation type="submission" date="2023-06" db="EMBL/GenBank/DDBJ databases">
        <authorList>
            <consortium name="Lawrence Berkeley National Laboratory"/>
            <person name="Mondo S.J."/>
            <person name="Hensen N."/>
            <person name="Bonometti L."/>
            <person name="Westerberg I."/>
            <person name="Brannstrom I.O."/>
            <person name="Guillou S."/>
            <person name="Cros-Aarteil S."/>
            <person name="Calhoun S."/>
            <person name="Haridas S."/>
            <person name="Kuo A."/>
            <person name="Pangilinan J."/>
            <person name="Riley R."/>
            <person name="Labutti K."/>
            <person name="Andreopoulos B."/>
            <person name="Lipzen A."/>
            <person name="Chen C."/>
            <person name="Yanf M."/>
            <person name="Daum C."/>
            <person name="Ng V."/>
            <person name="Clum A."/>
            <person name="Steindorff A."/>
            <person name="Ohm R."/>
            <person name="Martin F."/>
            <person name="Silar P."/>
            <person name="Natvig D."/>
            <person name="Lalanne C."/>
            <person name="Gautier V."/>
            <person name="Ament-Velasquez S.L."/>
            <person name="Kruys A."/>
            <person name="Hutchinson M.I."/>
            <person name="Powell A.J."/>
            <person name="Barry K."/>
            <person name="Miller A.N."/>
            <person name="Grigoriev I.V."/>
            <person name="Debuchy R."/>
            <person name="Gladieux P."/>
            <person name="Thoren M.H."/>
            <person name="Johannesson H."/>
        </authorList>
    </citation>
    <scope>NUCLEOTIDE SEQUENCE</scope>
    <source>
        <strain evidence="1">PSN324</strain>
    </source>
</reference>